<evidence type="ECO:0000256" key="4">
    <source>
        <dbReference type="ARBA" id="ARBA00022989"/>
    </source>
</evidence>
<dbReference type="Pfam" id="PF00892">
    <property type="entry name" value="EamA"/>
    <property type="match status" value="2"/>
</dbReference>
<feature type="transmembrane region" description="Helical" evidence="6">
    <location>
        <begin position="39"/>
        <end position="60"/>
    </location>
</feature>
<dbReference type="Proteomes" id="UP000541352">
    <property type="component" value="Unassembled WGS sequence"/>
</dbReference>
<evidence type="ECO:0000256" key="3">
    <source>
        <dbReference type="ARBA" id="ARBA00022692"/>
    </source>
</evidence>
<dbReference type="RefSeq" id="WP_183974665.1">
    <property type="nucleotide sequence ID" value="NZ_JACIBY010000005.1"/>
</dbReference>
<evidence type="ECO:0000256" key="6">
    <source>
        <dbReference type="SAM" id="Phobius"/>
    </source>
</evidence>
<protein>
    <submittedName>
        <fullName evidence="8">Drug/metabolite transporter (DMT)-like permease</fullName>
    </submittedName>
</protein>
<dbReference type="SUPFAM" id="SSF103481">
    <property type="entry name" value="Multidrug resistance efflux transporter EmrE"/>
    <property type="match status" value="2"/>
</dbReference>
<name>A0A7W5ZL64_9BACT</name>
<dbReference type="InterPro" id="IPR051258">
    <property type="entry name" value="Diverse_Substrate_Transporter"/>
</dbReference>
<feature type="domain" description="EamA" evidence="7">
    <location>
        <begin position="150"/>
        <end position="288"/>
    </location>
</feature>
<comment type="subcellular location">
    <subcellularLocation>
        <location evidence="1">Cell membrane</location>
        <topology evidence="1">Multi-pass membrane protein</topology>
    </subcellularLocation>
</comment>
<evidence type="ECO:0000256" key="2">
    <source>
        <dbReference type="ARBA" id="ARBA00022475"/>
    </source>
</evidence>
<dbReference type="GO" id="GO:0005886">
    <property type="term" value="C:plasma membrane"/>
    <property type="evidence" value="ECO:0007669"/>
    <property type="project" value="UniProtKB-SubCell"/>
</dbReference>
<keyword evidence="3 6" id="KW-0812">Transmembrane</keyword>
<keyword evidence="5 6" id="KW-0472">Membrane</keyword>
<gene>
    <name evidence="8" type="ORF">FHS57_002889</name>
</gene>
<accession>A0A7W5ZL64</accession>
<keyword evidence="9" id="KW-1185">Reference proteome</keyword>
<feature type="transmembrane region" description="Helical" evidence="6">
    <location>
        <begin position="180"/>
        <end position="206"/>
    </location>
</feature>
<feature type="transmembrane region" description="Helical" evidence="6">
    <location>
        <begin position="150"/>
        <end position="168"/>
    </location>
</feature>
<dbReference type="InterPro" id="IPR037185">
    <property type="entry name" value="EmrE-like"/>
</dbReference>
<evidence type="ECO:0000313" key="8">
    <source>
        <dbReference type="EMBL" id="MBB3838883.1"/>
    </source>
</evidence>
<evidence type="ECO:0000259" key="7">
    <source>
        <dbReference type="Pfam" id="PF00892"/>
    </source>
</evidence>
<reference evidence="8 9" key="1">
    <citation type="submission" date="2020-08" db="EMBL/GenBank/DDBJ databases">
        <title>Genomic Encyclopedia of Type Strains, Phase IV (KMG-IV): sequencing the most valuable type-strain genomes for metagenomic binning, comparative biology and taxonomic classification.</title>
        <authorList>
            <person name="Goeker M."/>
        </authorList>
    </citation>
    <scope>NUCLEOTIDE SEQUENCE [LARGE SCALE GENOMIC DNA]</scope>
    <source>
        <strain evidence="8 9">DSM 17976</strain>
    </source>
</reference>
<dbReference type="AlphaFoldDB" id="A0A7W5ZL64"/>
<feature type="transmembrane region" description="Helical" evidence="6">
    <location>
        <begin position="218"/>
        <end position="240"/>
    </location>
</feature>
<dbReference type="PANTHER" id="PTHR42920">
    <property type="entry name" value="OS03G0707200 PROTEIN-RELATED"/>
    <property type="match status" value="1"/>
</dbReference>
<keyword evidence="4 6" id="KW-1133">Transmembrane helix</keyword>
<dbReference type="PANTHER" id="PTHR42920:SF5">
    <property type="entry name" value="EAMA DOMAIN-CONTAINING PROTEIN"/>
    <property type="match status" value="1"/>
</dbReference>
<dbReference type="InterPro" id="IPR000620">
    <property type="entry name" value="EamA_dom"/>
</dbReference>
<evidence type="ECO:0000313" key="9">
    <source>
        <dbReference type="Proteomes" id="UP000541352"/>
    </source>
</evidence>
<evidence type="ECO:0000256" key="5">
    <source>
        <dbReference type="ARBA" id="ARBA00023136"/>
    </source>
</evidence>
<sequence>MNTSPKPTLFDYLHLHFLVIIWGFTAILGKLINADLSRVSLTFFRTLLAAIGLALVLTLRKEWKKVAPQDRNKMLGVGVIMGVHWLTFFASAHVSSASVCLAGMSTTSLFTALLEPLFSRKQVRPLEILMSLLVMLGLYLIFRFEFDQSWGLGLALISSLLAALFTIANSRFVKTHPALVITFYEMSGATMGMFLGLVGIGMVSGLTQAQVVPQSMDWLWLGILASVCTVYAYSAGVHLLKKMSPFTLNLTINLEPVYGMALAYFILNERMTAGFYAGTGVILLTVILYPILNSRFSKG</sequence>
<keyword evidence="2" id="KW-1003">Cell membrane</keyword>
<feature type="transmembrane region" description="Helical" evidence="6">
    <location>
        <begin position="126"/>
        <end position="144"/>
    </location>
</feature>
<proteinExistence type="predicted"/>
<feature type="transmembrane region" description="Helical" evidence="6">
    <location>
        <begin position="273"/>
        <end position="292"/>
    </location>
</feature>
<dbReference type="EMBL" id="JACIBY010000005">
    <property type="protein sequence ID" value="MBB3838883.1"/>
    <property type="molecule type" value="Genomic_DNA"/>
</dbReference>
<feature type="transmembrane region" description="Helical" evidence="6">
    <location>
        <begin position="12"/>
        <end position="33"/>
    </location>
</feature>
<feature type="transmembrane region" description="Helical" evidence="6">
    <location>
        <begin position="247"/>
        <end position="267"/>
    </location>
</feature>
<organism evidence="8 9">
    <name type="scientific">Runella defluvii</name>
    <dbReference type="NCBI Taxonomy" id="370973"/>
    <lineage>
        <taxon>Bacteria</taxon>
        <taxon>Pseudomonadati</taxon>
        <taxon>Bacteroidota</taxon>
        <taxon>Cytophagia</taxon>
        <taxon>Cytophagales</taxon>
        <taxon>Spirosomataceae</taxon>
        <taxon>Runella</taxon>
    </lineage>
</organism>
<comment type="caution">
    <text evidence="8">The sequence shown here is derived from an EMBL/GenBank/DDBJ whole genome shotgun (WGS) entry which is preliminary data.</text>
</comment>
<evidence type="ECO:0000256" key="1">
    <source>
        <dbReference type="ARBA" id="ARBA00004651"/>
    </source>
</evidence>
<feature type="domain" description="EamA" evidence="7">
    <location>
        <begin position="18"/>
        <end position="142"/>
    </location>
</feature>